<evidence type="ECO:0000256" key="1">
    <source>
        <dbReference type="SAM" id="MobiDB-lite"/>
    </source>
</evidence>
<evidence type="ECO:0000313" key="3">
    <source>
        <dbReference type="EMBL" id="UOE26334.1"/>
    </source>
</evidence>
<keyword evidence="4" id="KW-1185">Reference proteome</keyword>
<dbReference type="Proteomes" id="UP000831304">
    <property type="component" value="Chromosome"/>
</dbReference>
<dbReference type="RefSeq" id="WP_243569164.1">
    <property type="nucleotide sequence ID" value="NZ_BAAARD010000005.1"/>
</dbReference>
<dbReference type="InterPro" id="IPR029464">
    <property type="entry name" value="HSDR_N"/>
</dbReference>
<dbReference type="Pfam" id="PF13588">
    <property type="entry name" value="HSDR_N_2"/>
    <property type="match status" value="1"/>
</dbReference>
<organism evidence="3 4">
    <name type="scientific">Agromyces soli</name>
    <dbReference type="NCBI Taxonomy" id="659012"/>
    <lineage>
        <taxon>Bacteria</taxon>
        <taxon>Bacillati</taxon>
        <taxon>Actinomycetota</taxon>
        <taxon>Actinomycetes</taxon>
        <taxon>Micrococcales</taxon>
        <taxon>Microbacteriaceae</taxon>
        <taxon>Agromyces</taxon>
    </lineage>
</organism>
<dbReference type="EMBL" id="CP094533">
    <property type="protein sequence ID" value="UOE26334.1"/>
    <property type="molecule type" value="Genomic_DNA"/>
</dbReference>
<gene>
    <name evidence="3" type="ORF">MTP13_00720</name>
</gene>
<feature type="region of interest" description="Disordered" evidence="1">
    <location>
        <begin position="7"/>
        <end position="33"/>
    </location>
</feature>
<protein>
    <submittedName>
        <fullName evidence="3">Type I restriction enzyme HsdR N-terminal domain-containing protein</fullName>
    </submittedName>
</protein>
<name>A0ABY4AT45_9MICO</name>
<proteinExistence type="predicted"/>
<evidence type="ECO:0000259" key="2">
    <source>
        <dbReference type="Pfam" id="PF13588"/>
    </source>
</evidence>
<dbReference type="Gene3D" id="3.90.1570.30">
    <property type="match status" value="1"/>
</dbReference>
<evidence type="ECO:0000313" key="4">
    <source>
        <dbReference type="Proteomes" id="UP000831304"/>
    </source>
</evidence>
<sequence length="258" mass="29068">MVSIVGAMTHHTREPMSDAQPAPKKTAGPKWETDARDEIRGALRKFQRPLQDLVDRDANEGDTRLLVTDFLCMALGYDKYEDLTTEYAVRGEFADYGVRIDKQLIAFIEVKRAAQQLNARHLRQVETYAVKEGLEWIILTNGQRWQAYHVTVATGQQVATNLALDVDLLADEPAPKKIERLFHLHRSALKRGTIDELWKRQAATSPQALAEVLQSSSVLDAVRKEIRRQSGFNAEVSDLEEILRAGVIKPDLLIQAGK</sequence>
<accession>A0ABY4AT45</accession>
<feature type="domain" description="Type I restriction enzyme R protein N-terminal" evidence="2">
    <location>
        <begin position="63"/>
        <end position="156"/>
    </location>
</feature>
<reference evidence="3 4" key="1">
    <citation type="submission" date="2022-03" db="EMBL/GenBank/DDBJ databases">
        <title>Agromyces sp. isolated from the gut of P. brevitarsis seulensis larvae.</title>
        <authorList>
            <person name="Won M."/>
            <person name="Kwon S.-W."/>
        </authorList>
    </citation>
    <scope>NUCLEOTIDE SEQUENCE [LARGE SCALE GENOMIC DNA]</scope>
    <source>
        <strain evidence="3 4">KACC 16215</strain>
    </source>
</reference>